<sequence>LIFYKFYSLFGSFTVEKMEIPTFYKSKNPFPFESSLKARTDNKQVPAVYQKGTYHSTRHYAQYKKVCFKTIAKDLNFSKEVVKHREPATLSYKEYDRKHVYDYSNIVHKEITTKKPRWPSKLKPLKELPPLIQTDIAPSKQTTDNVPFCLEECVWKAKLESTLAEPSLLVPISPPSPLPCDSPSQIFLTEPHDMLGTLMTKGWQKRTPQGITFHEPEDKDKGWEESLLRKLNKATAQWIVNSQSSRGGWVQGKLKGFKKQKYDWESIRYVLPSGSDVELLDEIMAEEDGVGVRSFEEKIPETLLPVYYRIPSFHSRALCRDDPSGDNKTMVGISQQRPKLVTPIKHWKRLSSQVGKYSYTTENVFEQELYFGSANIVHQDTKGGYIVMDNRDEYCKHLQPQYPRPPELWSFRPPKKTTYRVQKGAIRWTALPTIIENFAQLGQAESITVSGRKRESRRKYERKLSQDSFIRRTMLEKWKADWKLDPRWRSATIEGLMRDLTDVHVQNRINAIITCASAVLERPQKAKPGSKESVIGTEAKMSEIPDIPVEIQSLLKTTLFDEDAHVRMAAAICHYTIGERSQQAQIVVKNALIHGNSADSWAAAQCLALEGTVTFQVVKRILAQIFDQKDDATEEQACLLLARLSKQTGLVQCLLASELNSYQWKHRVLACKTFSCIPGPVSQDLKNKFVQLMWTDWKFDVRQAAARALGYLELGKEVHDQLRVKLQRGDCQTKVEALTLIGWLKLMTAKLLPSFLQCFSDDFVAVRKEACQAAGALRITEESVLKCLFKVMQTDPLCKIKAFAIRALGQIGKASPKLEDLLLWAVHYEEDPGVRREACRSIIILKLQDEKVRATLLERMILEPNEMVKEELNRAVVTLNFQQEEEQEMIQQIKDKITTLTQKDLVIQKLQKLKEITERTWQEAHRIYRDKDDVFIYRDLCEIFLDAVKYTSTGQTQKFSKIWTTLSELLPLMGIPPNSWTQKSFLEALEAYYVEKGTCAKKEETPTVKKKNPRVLQKSKETSLVVRFVPNV</sequence>
<accession>A0AA97KPV6</accession>
<dbReference type="RefSeq" id="XP_054825917.1">
    <property type="nucleotide sequence ID" value="XM_054969942.1"/>
</dbReference>
<dbReference type="Pfam" id="PF13646">
    <property type="entry name" value="HEAT_2"/>
    <property type="match status" value="1"/>
</dbReference>
<dbReference type="PANTHER" id="PTHR12697:SF20">
    <property type="entry name" value="HEAT REPEAT-CONTAINING PROTEIN 4"/>
    <property type="match status" value="1"/>
</dbReference>
<dbReference type="Gene3D" id="1.25.10.10">
    <property type="entry name" value="Leucine-rich Repeat Variant"/>
    <property type="match status" value="2"/>
</dbReference>
<dbReference type="GeneID" id="129323409"/>
<reference evidence="2" key="1">
    <citation type="submission" date="2025-08" db="UniProtKB">
        <authorList>
            <consortium name="RefSeq"/>
        </authorList>
    </citation>
    <scope>IDENTIFICATION</scope>
    <source>
        <tissue evidence="2">Blood</tissue>
    </source>
</reference>
<dbReference type="PANTHER" id="PTHR12697">
    <property type="entry name" value="PBS LYASE HEAT-LIKE PROTEIN"/>
    <property type="match status" value="1"/>
</dbReference>
<dbReference type="KEGG" id="emc:129323409"/>
<dbReference type="SUPFAM" id="SSF48371">
    <property type="entry name" value="ARM repeat"/>
    <property type="match status" value="1"/>
</dbReference>
<dbReference type="Proteomes" id="UP001190640">
    <property type="component" value="Chromosome 2"/>
</dbReference>
<dbReference type="InterPro" id="IPR011989">
    <property type="entry name" value="ARM-like"/>
</dbReference>
<gene>
    <name evidence="2" type="primary">HEATR4</name>
</gene>
<keyword evidence="1" id="KW-1185">Reference proteome</keyword>
<protein>
    <submittedName>
        <fullName evidence="2">HEAT repeat-containing protein 4</fullName>
    </submittedName>
</protein>
<evidence type="ECO:0000313" key="1">
    <source>
        <dbReference type="Proteomes" id="UP001190640"/>
    </source>
</evidence>
<dbReference type="AlphaFoldDB" id="A0AA97KPV6"/>
<feature type="non-terminal residue" evidence="2">
    <location>
        <position position="1"/>
    </location>
</feature>
<dbReference type="InterPro" id="IPR016024">
    <property type="entry name" value="ARM-type_fold"/>
</dbReference>
<organism evidence="1 2">
    <name type="scientific">Eublepharis macularius</name>
    <name type="common">Leopard gecko</name>
    <name type="synonym">Cyrtodactylus macularius</name>
    <dbReference type="NCBI Taxonomy" id="481883"/>
    <lineage>
        <taxon>Eukaryota</taxon>
        <taxon>Metazoa</taxon>
        <taxon>Chordata</taxon>
        <taxon>Craniata</taxon>
        <taxon>Vertebrata</taxon>
        <taxon>Euteleostomi</taxon>
        <taxon>Lepidosauria</taxon>
        <taxon>Squamata</taxon>
        <taxon>Bifurcata</taxon>
        <taxon>Gekkota</taxon>
        <taxon>Eublepharidae</taxon>
        <taxon>Eublepharinae</taxon>
        <taxon>Eublepharis</taxon>
    </lineage>
</organism>
<proteinExistence type="predicted"/>
<dbReference type="GO" id="GO:0016491">
    <property type="term" value="F:oxidoreductase activity"/>
    <property type="evidence" value="ECO:0007669"/>
    <property type="project" value="TreeGrafter"/>
</dbReference>
<dbReference type="CTD" id="399671"/>
<evidence type="ECO:0000313" key="2">
    <source>
        <dbReference type="RefSeq" id="XP_054825917.1"/>
    </source>
</evidence>
<name>A0AA97KPV6_EUBMA</name>